<evidence type="ECO:0000313" key="3">
    <source>
        <dbReference type="Proteomes" id="UP000483379"/>
    </source>
</evidence>
<comment type="caution">
    <text evidence="2">The sequence shown here is derived from an EMBL/GenBank/DDBJ whole genome shotgun (WGS) entry which is preliminary data.</text>
</comment>
<keyword evidence="3" id="KW-1185">Reference proteome</keyword>
<gene>
    <name evidence="2" type="ORF">G3446_01445</name>
</gene>
<protein>
    <recommendedName>
        <fullName evidence="1">MEDS domain-containing protein</fullName>
    </recommendedName>
</protein>
<dbReference type="RefSeq" id="WP_164450615.1">
    <property type="nucleotide sequence ID" value="NZ_JAAIJQ010000003.1"/>
</dbReference>
<feature type="domain" description="MEDS" evidence="1">
    <location>
        <begin position="22"/>
        <end position="181"/>
    </location>
</feature>
<reference evidence="2 3" key="1">
    <citation type="submission" date="2020-02" db="EMBL/GenBank/DDBJ databases">
        <title>Genome sequences of Thiorhodococcus mannitoliphagus and Thiorhodococcus minor, purple sulfur photosynthetic bacteria in the gammaproteobacterial family, Chromatiaceae.</title>
        <authorList>
            <person name="Aviles F.A."/>
            <person name="Meyer T.E."/>
            <person name="Kyndt J.A."/>
        </authorList>
    </citation>
    <scope>NUCLEOTIDE SEQUENCE [LARGE SCALE GENOMIC DNA]</scope>
    <source>
        <strain evidence="2 3">DSM 11518</strain>
    </source>
</reference>
<accession>A0A6M0JW69</accession>
<sequence length="210" mass="23276">MNPPAHGCSIGFANDQFEPGVHVCHIYGDDQEQQNALLKFLLTGVRGGERSSCFSEHCDEQAIAQELSRNGISYAEVSRAGAVILGGVREVYFESGDFDPDRMLGRLRGLYRESLEQGYPAARVIGDMLPEVLDIAGRTRLLEYESRVTLLQRECPITAVCQYDGRAFSGADILEILKVHPLTVVQGAVIRNPFYIPPETYLALQRDASR</sequence>
<dbReference type="Pfam" id="PF14417">
    <property type="entry name" value="MEDS"/>
    <property type="match status" value="1"/>
</dbReference>
<proteinExistence type="predicted"/>
<organism evidence="2 3">
    <name type="scientific">Thiorhodococcus minor</name>
    <dbReference type="NCBI Taxonomy" id="57489"/>
    <lineage>
        <taxon>Bacteria</taxon>
        <taxon>Pseudomonadati</taxon>
        <taxon>Pseudomonadota</taxon>
        <taxon>Gammaproteobacteria</taxon>
        <taxon>Chromatiales</taxon>
        <taxon>Chromatiaceae</taxon>
        <taxon>Thiorhodococcus</taxon>
    </lineage>
</organism>
<dbReference type="EMBL" id="JAAIJQ010000003">
    <property type="protein sequence ID" value="NEV60567.1"/>
    <property type="molecule type" value="Genomic_DNA"/>
</dbReference>
<evidence type="ECO:0000259" key="1">
    <source>
        <dbReference type="Pfam" id="PF14417"/>
    </source>
</evidence>
<evidence type="ECO:0000313" key="2">
    <source>
        <dbReference type="EMBL" id="NEV60567.1"/>
    </source>
</evidence>
<name>A0A6M0JW69_9GAMM</name>
<dbReference type="AlphaFoldDB" id="A0A6M0JW69"/>
<dbReference type="Proteomes" id="UP000483379">
    <property type="component" value="Unassembled WGS sequence"/>
</dbReference>
<dbReference type="InterPro" id="IPR025847">
    <property type="entry name" value="MEDS_domain"/>
</dbReference>